<sequence>MAHSTDLDRVLQSGGAHYRLRVRSGDHAWDELARELAALDADRFVVLADGGVPPELLARVPAQVLRIPGACTLQTVELLAEQLLQAGATRRTVLLAVGGEQAGGVAGLLAGLLFQGLRLVHLPTTLAAMCGSALSLRHLLPSGVLGTHHAPELVWNQLDLLRARPVDELRSDLAELIRNVLAVCPAHYDRVAAILHPDARYGLRDLASFIAVCADARAAVTAYDPLERGPARVLEYGRTLGRGIGLLTALRPGCADGLGMLASARTAVHLGLLDAADERAHRELLLRNGSPVTLPRSVDLDALPSAVRLATARSGEPGLVLLRALGRPHCVGGDLLTRVDEDALRAGLEACRPAAAPRSRPALVLAPADR</sequence>
<gene>
    <name evidence="8" type="ORF">FB465_5669</name>
</gene>
<dbReference type="InterPro" id="IPR056179">
    <property type="entry name" value="DHQS_C"/>
</dbReference>
<dbReference type="RefSeq" id="WP_145794918.1">
    <property type="nucleotide sequence ID" value="NZ_BAAABR010000047.1"/>
</dbReference>
<evidence type="ECO:0000259" key="7">
    <source>
        <dbReference type="Pfam" id="PF24621"/>
    </source>
</evidence>
<evidence type="ECO:0000256" key="4">
    <source>
        <dbReference type="ARBA" id="ARBA00023141"/>
    </source>
</evidence>
<accession>A0A561EY29</accession>
<keyword evidence="2" id="KW-0028">Amino-acid biosynthesis</keyword>
<proteinExistence type="predicted"/>
<evidence type="ECO:0000259" key="6">
    <source>
        <dbReference type="Pfam" id="PF01761"/>
    </source>
</evidence>
<evidence type="ECO:0000256" key="3">
    <source>
        <dbReference type="ARBA" id="ARBA00023027"/>
    </source>
</evidence>
<dbReference type="EMBL" id="VIVR01000001">
    <property type="protein sequence ID" value="TWE20515.1"/>
    <property type="molecule type" value="Genomic_DNA"/>
</dbReference>
<dbReference type="SUPFAM" id="SSF56796">
    <property type="entry name" value="Dehydroquinate synthase-like"/>
    <property type="match status" value="1"/>
</dbReference>
<dbReference type="PANTHER" id="PTHR43622">
    <property type="entry name" value="3-DEHYDROQUINATE SYNTHASE"/>
    <property type="match status" value="1"/>
</dbReference>
<dbReference type="PANTHER" id="PTHR43622:SF7">
    <property type="entry name" value="3-DEHYDROQUINATE SYNTHASE, CHLOROPLASTIC"/>
    <property type="match status" value="1"/>
</dbReference>
<dbReference type="InterPro" id="IPR030960">
    <property type="entry name" value="DHQS/DOIS_N"/>
</dbReference>
<feature type="domain" description="3-dehydroquinate synthase C-terminal" evidence="7">
    <location>
        <begin position="173"/>
        <end position="303"/>
    </location>
</feature>
<name>A0A561EY29_9ACTN</name>
<evidence type="ECO:0000256" key="2">
    <source>
        <dbReference type="ARBA" id="ARBA00022605"/>
    </source>
</evidence>
<dbReference type="OrthoDB" id="9806583at2"/>
<feature type="domain" description="3-dehydroquinate synthase N-terminal" evidence="6">
    <location>
        <begin position="72"/>
        <end position="170"/>
    </location>
</feature>
<dbReference type="Gene3D" id="1.20.1090.10">
    <property type="entry name" value="Dehydroquinate synthase-like - alpha domain"/>
    <property type="match status" value="1"/>
</dbReference>
<organism evidence="8 9">
    <name type="scientific">Kitasatospora atroaurantiaca</name>
    <dbReference type="NCBI Taxonomy" id="285545"/>
    <lineage>
        <taxon>Bacteria</taxon>
        <taxon>Bacillati</taxon>
        <taxon>Actinomycetota</taxon>
        <taxon>Actinomycetes</taxon>
        <taxon>Kitasatosporales</taxon>
        <taxon>Streptomycetaceae</taxon>
        <taxon>Kitasatospora</taxon>
    </lineage>
</organism>
<evidence type="ECO:0000313" key="9">
    <source>
        <dbReference type="Proteomes" id="UP000318416"/>
    </source>
</evidence>
<keyword evidence="9" id="KW-1185">Reference proteome</keyword>
<comment type="cofactor">
    <cofactor evidence="1">
        <name>NAD(+)</name>
        <dbReference type="ChEBI" id="CHEBI:57540"/>
    </cofactor>
</comment>
<dbReference type="Pfam" id="PF01761">
    <property type="entry name" value="DHQ_synthase"/>
    <property type="match status" value="1"/>
</dbReference>
<dbReference type="GO" id="GO:0008652">
    <property type="term" value="P:amino acid biosynthetic process"/>
    <property type="evidence" value="ECO:0007669"/>
    <property type="project" value="UniProtKB-KW"/>
</dbReference>
<dbReference type="Proteomes" id="UP000318416">
    <property type="component" value="Unassembled WGS sequence"/>
</dbReference>
<evidence type="ECO:0000256" key="5">
    <source>
        <dbReference type="ARBA" id="ARBA00023239"/>
    </source>
</evidence>
<protein>
    <submittedName>
        <fullName evidence="8">3-dehydroquinate synthase</fullName>
    </submittedName>
</protein>
<evidence type="ECO:0000256" key="1">
    <source>
        <dbReference type="ARBA" id="ARBA00001911"/>
    </source>
</evidence>
<dbReference type="InterPro" id="IPR050071">
    <property type="entry name" value="Dehydroquinate_synthase"/>
</dbReference>
<dbReference type="GO" id="GO:0003856">
    <property type="term" value="F:3-dehydroquinate synthase activity"/>
    <property type="evidence" value="ECO:0007669"/>
    <property type="project" value="TreeGrafter"/>
</dbReference>
<keyword evidence="3" id="KW-0520">NAD</keyword>
<evidence type="ECO:0000313" key="8">
    <source>
        <dbReference type="EMBL" id="TWE20515.1"/>
    </source>
</evidence>
<reference evidence="8 9" key="1">
    <citation type="submission" date="2019-06" db="EMBL/GenBank/DDBJ databases">
        <title>Sequencing the genomes of 1000 actinobacteria strains.</title>
        <authorList>
            <person name="Klenk H.-P."/>
        </authorList>
    </citation>
    <scope>NUCLEOTIDE SEQUENCE [LARGE SCALE GENOMIC DNA]</scope>
    <source>
        <strain evidence="8 9">DSM 41649</strain>
    </source>
</reference>
<dbReference type="GO" id="GO:0009073">
    <property type="term" value="P:aromatic amino acid family biosynthetic process"/>
    <property type="evidence" value="ECO:0007669"/>
    <property type="project" value="UniProtKB-KW"/>
</dbReference>
<keyword evidence="5" id="KW-0456">Lyase</keyword>
<keyword evidence="4" id="KW-0057">Aromatic amino acid biosynthesis</keyword>
<dbReference type="Gene3D" id="3.40.50.1970">
    <property type="match status" value="1"/>
</dbReference>
<comment type="caution">
    <text evidence="8">The sequence shown here is derived from an EMBL/GenBank/DDBJ whole genome shotgun (WGS) entry which is preliminary data.</text>
</comment>
<dbReference type="Pfam" id="PF24621">
    <property type="entry name" value="DHQS_C"/>
    <property type="match status" value="1"/>
</dbReference>
<dbReference type="AlphaFoldDB" id="A0A561EY29"/>